<dbReference type="InterPro" id="IPR052061">
    <property type="entry name" value="PTE-AB_protein"/>
</dbReference>
<dbReference type="PANTHER" id="PTHR47260:SF4">
    <property type="entry name" value="MIOREX COMPLEX COMPONENT 3"/>
    <property type="match status" value="1"/>
</dbReference>
<keyword evidence="2" id="KW-1185">Reference proteome</keyword>
<name>A0A9P8TNQ7_WICPI</name>
<proteinExistence type="predicted"/>
<dbReference type="Proteomes" id="UP000774326">
    <property type="component" value="Unassembled WGS sequence"/>
</dbReference>
<dbReference type="Gene3D" id="3.10.129.10">
    <property type="entry name" value="Hotdog Thioesterase"/>
    <property type="match status" value="1"/>
</dbReference>
<protein>
    <submittedName>
        <fullName evidence="1">Uncharacterized protein</fullName>
    </submittedName>
</protein>
<dbReference type="SUPFAM" id="SSF54637">
    <property type="entry name" value="Thioesterase/thiol ester dehydrase-isomerase"/>
    <property type="match status" value="1"/>
</dbReference>
<dbReference type="InterPro" id="IPR029069">
    <property type="entry name" value="HotDog_dom_sf"/>
</dbReference>
<dbReference type="CDD" id="cd03440">
    <property type="entry name" value="hot_dog"/>
    <property type="match status" value="1"/>
</dbReference>
<accession>A0A9P8TNQ7</accession>
<gene>
    <name evidence="1" type="ORF">WICPIJ_003588</name>
</gene>
<reference evidence="1" key="2">
    <citation type="submission" date="2021-01" db="EMBL/GenBank/DDBJ databases">
        <authorList>
            <person name="Schikora-Tamarit M.A."/>
        </authorList>
    </citation>
    <scope>NUCLEOTIDE SEQUENCE</scope>
    <source>
        <strain evidence="1">CBS2887</strain>
    </source>
</reference>
<reference evidence="1" key="1">
    <citation type="journal article" date="2021" name="Open Biol.">
        <title>Shared evolutionary footprints suggest mitochondrial oxidative damage underlies multiple complex I losses in fungi.</title>
        <authorList>
            <person name="Schikora-Tamarit M.A."/>
            <person name="Marcet-Houben M."/>
            <person name="Nosek J."/>
            <person name="Gabaldon T."/>
        </authorList>
    </citation>
    <scope>NUCLEOTIDE SEQUENCE</scope>
    <source>
        <strain evidence="1">CBS2887</strain>
    </source>
</reference>
<organism evidence="1 2">
    <name type="scientific">Wickerhamomyces pijperi</name>
    <name type="common">Yeast</name>
    <name type="synonym">Pichia pijperi</name>
    <dbReference type="NCBI Taxonomy" id="599730"/>
    <lineage>
        <taxon>Eukaryota</taxon>
        <taxon>Fungi</taxon>
        <taxon>Dikarya</taxon>
        <taxon>Ascomycota</taxon>
        <taxon>Saccharomycotina</taxon>
        <taxon>Saccharomycetes</taxon>
        <taxon>Phaffomycetales</taxon>
        <taxon>Wickerhamomycetaceae</taxon>
        <taxon>Wickerhamomyces</taxon>
    </lineage>
</organism>
<dbReference type="EMBL" id="JAEUBG010002005">
    <property type="protein sequence ID" value="KAH3685430.1"/>
    <property type="molecule type" value="Genomic_DNA"/>
</dbReference>
<dbReference type="PANTHER" id="PTHR47260">
    <property type="entry name" value="UPF0644 PROTEIN PB2B4.06"/>
    <property type="match status" value="1"/>
</dbReference>
<evidence type="ECO:0000313" key="2">
    <source>
        <dbReference type="Proteomes" id="UP000774326"/>
    </source>
</evidence>
<sequence length="182" mass="20788">MSQFLKKTIFSGVLFTTGFVAFAKAWPANSIEHNQRKSQEQRQEIIEKLQLNTQFNILQQNKDFTSLTHSSKIPKAHQTNHVSQGLLFGPQQLEIDPIVFVNEKDQELKRGVTAKLTIDFKDRVKTDATVLLKAKVVESKGRKVVIAGHIETVDENPEVIATANCILVEPKWFKYFSWLSMF</sequence>
<dbReference type="AlphaFoldDB" id="A0A9P8TNQ7"/>
<comment type="caution">
    <text evidence="1">The sequence shown here is derived from an EMBL/GenBank/DDBJ whole genome shotgun (WGS) entry which is preliminary data.</text>
</comment>
<evidence type="ECO:0000313" key="1">
    <source>
        <dbReference type="EMBL" id="KAH3685430.1"/>
    </source>
</evidence>
<dbReference type="OrthoDB" id="506431at2759"/>